<reference evidence="1" key="1">
    <citation type="submission" date="2016-12" db="EMBL/GenBank/DDBJ databases">
        <title>Discovery of methanogenic haloarchaea.</title>
        <authorList>
            <person name="Sorokin D.Y."/>
            <person name="Makarova K.S."/>
            <person name="Abbas B."/>
            <person name="Ferrer M."/>
            <person name="Golyshin P.N."/>
        </authorList>
    </citation>
    <scope>NUCLEOTIDE SEQUENCE [LARGE SCALE GENOMIC DNA]</scope>
    <source>
        <strain evidence="1">HMET1</strain>
    </source>
</reference>
<gene>
    <name evidence="1" type="ORF">BTN85_1040</name>
</gene>
<keyword evidence="2" id="KW-1185">Reference proteome</keyword>
<dbReference type="InterPro" id="IPR005358">
    <property type="entry name" value="Puta_zinc/iron-chelating_dom"/>
</dbReference>
<organism evidence="1 2">
    <name type="scientific">Methanohalarchaeum thermophilum</name>
    <dbReference type="NCBI Taxonomy" id="1903181"/>
    <lineage>
        <taxon>Archaea</taxon>
        <taxon>Methanobacteriati</taxon>
        <taxon>Methanobacteriota</taxon>
        <taxon>Methanonatronarchaeia</taxon>
        <taxon>Methanonatronarchaeales</taxon>
        <taxon>Methanonatronarchaeaceae</taxon>
        <taxon>Candidatus Methanohalarchaeum</taxon>
    </lineage>
</organism>
<proteinExistence type="predicted"/>
<dbReference type="Proteomes" id="UP000185744">
    <property type="component" value="Unassembled WGS sequence"/>
</dbReference>
<comment type="caution">
    <text evidence="1">The sequence shown here is derived from an EMBL/GenBank/DDBJ whole genome shotgun (WGS) entry which is preliminary data.</text>
</comment>
<sequence length="138" mass="16551">MVIEKLFRDNFECKRCGECCKSYFNTFRLRKEDIDRLSNRKLPSRFGEYLGIKFISKDFPLKTYDRFFYHPEDGTKLESCPFLIERDDGFYECAINDIKPVACRNFPFTGEFIDLSETICQVVDEVREDLRRYRDGEM</sequence>
<dbReference type="InParanoid" id="A0A1Q6DW07"/>
<dbReference type="Pfam" id="PF03692">
    <property type="entry name" value="CxxCxxCC"/>
    <property type="match status" value="1"/>
</dbReference>
<dbReference type="PANTHER" id="PTHR35866">
    <property type="entry name" value="PUTATIVE-RELATED"/>
    <property type="match status" value="1"/>
</dbReference>
<accession>A0A1Q6DW07</accession>
<protein>
    <submittedName>
        <fullName evidence="1">Fe-S-cluster containining protein</fullName>
    </submittedName>
</protein>
<dbReference type="AlphaFoldDB" id="A0A1Q6DW07"/>
<dbReference type="PANTHER" id="PTHR35866:SF1">
    <property type="entry name" value="YKGJ FAMILY CYSTEINE CLUSTER PROTEIN"/>
    <property type="match status" value="1"/>
</dbReference>
<evidence type="ECO:0000313" key="2">
    <source>
        <dbReference type="Proteomes" id="UP000185744"/>
    </source>
</evidence>
<dbReference type="EMBL" id="MSDW01000001">
    <property type="protein sequence ID" value="OKY78544.1"/>
    <property type="molecule type" value="Genomic_DNA"/>
</dbReference>
<evidence type="ECO:0000313" key="1">
    <source>
        <dbReference type="EMBL" id="OKY78544.1"/>
    </source>
</evidence>
<name>A0A1Q6DW07_METT1</name>